<name>A0AAW1GU06_SAPOF</name>
<dbReference type="EMBL" id="JBDFQZ010000014">
    <property type="protein sequence ID" value="KAK9667195.1"/>
    <property type="molecule type" value="Genomic_DNA"/>
</dbReference>
<dbReference type="GO" id="GO:0009451">
    <property type="term" value="P:RNA modification"/>
    <property type="evidence" value="ECO:0007669"/>
    <property type="project" value="InterPro"/>
</dbReference>
<dbReference type="EMBL" id="JBDFQZ010000014">
    <property type="protein sequence ID" value="KAK9667194.1"/>
    <property type="molecule type" value="Genomic_DNA"/>
</dbReference>
<dbReference type="EMBL" id="JBDFQZ010000014">
    <property type="protein sequence ID" value="KAK9667202.1"/>
    <property type="molecule type" value="Genomic_DNA"/>
</dbReference>
<dbReference type="EMBL" id="JBDFQZ010000014">
    <property type="protein sequence ID" value="KAK9667199.1"/>
    <property type="molecule type" value="Genomic_DNA"/>
</dbReference>
<dbReference type="GO" id="GO:0003723">
    <property type="term" value="F:RNA binding"/>
    <property type="evidence" value="ECO:0007669"/>
    <property type="project" value="InterPro"/>
</dbReference>
<comment type="caution">
    <text evidence="3">The sequence shown here is derived from an EMBL/GenBank/DDBJ whole genome shotgun (WGS) entry which is preliminary data.</text>
</comment>
<gene>
    <name evidence="3" type="ORF">RND81_14G240000</name>
</gene>
<dbReference type="EMBL" id="JBDFQZ010000014">
    <property type="protein sequence ID" value="KAK9667200.1"/>
    <property type="molecule type" value="Genomic_DNA"/>
</dbReference>
<dbReference type="Pfam" id="PF01535">
    <property type="entry name" value="PPR"/>
    <property type="match status" value="2"/>
</dbReference>
<dbReference type="EMBL" id="JBDFQZ010000014">
    <property type="protein sequence ID" value="KAK9667193.1"/>
    <property type="molecule type" value="Genomic_DNA"/>
</dbReference>
<evidence type="ECO:0000313" key="3">
    <source>
        <dbReference type="EMBL" id="KAK9667206.1"/>
    </source>
</evidence>
<keyword evidence="4" id="KW-1185">Reference proteome</keyword>
<dbReference type="InterPro" id="IPR002885">
    <property type="entry name" value="PPR_rpt"/>
</dbReference>
<dbReference type="EMBL" id="JBDFQZ010000014">
    <property type="protein sequence ID" value="KAK9667192.1"/>
    <property type="molecule type" value="Genomic_DNA"/>
</dbReference>
<dbReference type="Pfam" id="PF20431">
    <property type="entry name" value="E_motif"/>
    <property type="match status" value="1"/>
</dbReference>
<dbReference type="EMBL" id="JBDFQZ010000014">
    <property type="protein sequence ID" value="KAK9667207.1"/>
    <property type="molecule type" value="Genomic_DNA"/>
</dbReference>
<evidence type="ECO:0000256" key="2">
    <source>
        <dbReference type="PROSITE-ProRule" id="PRU00708"/>
    </source>
</evidence>
<reference evidence="3 4" key="1">
    <citation type="submission" date="2024-03" db="EMBL/GenBank/DDBJ databases">
        <title>WGS assembly of Saponaria officinalis var. Norfolk2.</title>
        <authorList>
            <person name="Jenkins J."/>
            <person name="Shu S."/>
            <person name="Grimwood J."/>
            <person name="Barry K."/>
            <person name="Goodstein D."/>
            <person name="Schmutz J."/>
            <person name="Leebens-Mack J."/>
            <person name="Osbourn A."/>
        </authorList>
    </citation>
    <scope>NUCLEOTIDE SEQUENCE [LARGE SCALE GENOMIC DNA]</scope>
    <source>
        <strain evidence="4">cv. Norfolk2</strain>
        <strain evidence="3">JIC</strain>
        <tissue evidence="3">Leaf</tissue>
    </source>
</reference>
<dbReference type="EMBL" id="JBDFQZ010000014">
    <property type="protein sequence ID" value="KAK9667201.1"/>
    <property type="molecule type" value="Genomic_DNA"/>
</dbReference>
<dbReference type="SUPFAM" id="SSF48452">
    <property type="entry name" value="TPR-like"/>
    <property type="match status" value="1"/>
</dbReference>
<sequence>MLCNDEGFVIRLLNHFTSTNNVKEIKKLHGHLLRRGSLFSSFNIFTKLVISCTSIESYRSNLQILTSFISSMKFQNSLPFNMLLADFCQNGFPALAIRTCSLMHIHGMPLDSYALCSSLTAASSVKEVSFGKQVHAYLGKSGWSASVFVGSAVVGLYARSLLISDAEKAFSEILMKNSVCVNALLAGYGEAKLWVREIELVRKMPELYLKYDSFTLTAVLCACAGLSETGLGKQVHAYVLRTTSSLETDIVMLSSLIEMYSRCGMVGKALQVFNLSGLAFGLKQKRDVVLWTSMLGSYGRNGNYQEVIRLYHEMLMEGVRPDNVAFVTVISACAHTGQVDLGLSYFQSMKRDFKLEPGREHYSCVVDLLCRAGELERAVEVASAMVSKGHDVCVTLWGALLNACKERGDVNLARMVANKALELDPRHAGVLALLSNVYAKLGMWDEIENLTVLMKEQGVKKDAGCSWI</sequence>
<dbReference type="InterPro" id="IPR011990">
    <property type="entry name" value="TPR-like_helical_dom_sf"/>
</dbReference>
<dbReference type="FunFam" id="1.25.40.10:FF:000525">
    <property type="entry name" value="Pentatricopeptide (PPR) repeat-containing protein-like"/>
    <property type="match status" value="1"/>
</dbReference>
<dbReference type="EMBL" id="JBDFQZ010000014">
    <property type="protein sequence ID" value="KAK9667208.1"/>
    <property type="molecule type" value="Genomic_DNA"/>
</dbReference>
<dbReference type="EMBL" id="JBDFQZ010000014">
    <property type="protein sequence ID" value="KAK9667211.1"/>
    <property type="molecule type" value="Genomic_DNA"/>
</dbReference>
<dbReference type="EMBL" id="JBDFQZ010000014">
    <property type="protein sequence ID" value="KAK9667198.1"/>
    <property type="molecule type" value="Genomic_DNA"/>
</dbReference>
<dbReference type="EMBL" id="JBDFQZ010000014">
    <property type="protein sequence ID" value="KAK9667212.1"/>
    <property type="molecule type" value="Genomic_DNA"/>
</dbReference>
<dbReference type="EMBL" id="JBDFQZ010000014">
    <property type="protein sequence ID" value="KAK9667209.1"/>
    <property type="molecule type" value="Genomic_DNA"/>
</dbReference>
<dbReference type="Proteomes" id="UP001443914">
    <property type="component" value="Unassembled WGS sequence"/>
</dbReference>
<dbReference type="EMBL" id="JBDFQZ010000014">
    <property type="protein sequence ID" value="KAK9667196.1"/>
    <property type="molecule type" value="Genomic_DNA"/>
</dbReference>
<dbReference type="AlphaFoldDB" id="A0AAW1GU06"/>
<dbReference type="Gene3D" id="1.25.40.10">
    <property type="entry name" value="Tetratricopeptide repeat domain"/>
    <property type="match status" value="3"/>
</dbReference>
<dbReference type="EMBL" id="JBDFQZ010000014">
    <property type="protein sequence ID" value="KAK9667204.1"/>
    <property type="molecule type" value="Genomic_DNA"/>
</dbReference>
<dbReference type="PROSITE" id="PS51375">
    <property type="entry name" value="PPR"/>
    <property type="match status" value="2"/>
</dbReference>
<dbReference type="FunFam" id="1.25.40.10:FF:000755">
    <property type="entry name" value="Pentatricopeptide repeat-containing protein"/>
    <property type="match status" value="1"/>
</dbReference>
<proteinExistence type="predicted"/>
<evidence type="ECO:0000313" key="4">
    <source>
        <dbReference type="Proteomes" id="UP001443914"/>
    </source>
</evidence>
<organism evidence="3 4">
    <name type="scientific">Saponaria officinalis</name>
    <name type="common">Common soapwort</name>
    <name type="synonym">Lychnis saponaria</name>
    <dbReference type="NCBI Taxonomy" id="3572"/>
    <lineage>
        <taxon>Eukaryota</taxon>
        <taxon>Viridiplantae</taxon>
        <taxon>Streptophyta</taxon>
        <taxon>Embryophyta</taxon>
        <taxon>Tracheophyta</taxon>
        <taxon>Spermatophyta</taxon>
        <taxon>Magnoliopsida</taxon>
        <taxon>eudicotyledons</taxon>
        <taxon>Gunneridae</taxon>
        <taxon>Pentapetalae</taxon>
        <taxon>Caryophyllales</taxon>
        <taxon>Caryophyllaceae</taxon>
        <taxon>Caryophylleae</taxon>
        <taxon>Saponaria</taxon>
    </lineage>
</organism>
<accession>A0AAW1GU06</accession>
<dbReference type="EMBL" id="JBDFQZ010000014">
    <property type="protein sequence ID" value="KAK9667206.1"/>
    <property type="molecule type" value="Genomic_DNA"/>
</dbReference>
<evidence type="ECO:0008006" key="5">
    <source>
        <dbReference type="Google" id="ProtNLM"/>
    </source>
</evidence>
<dbReference type="EMBL" id="JBDFQZ010000014">
    <property type="protein sequence ID" value="KAK9667205.1"/>
    <property type="molecule type" value="Genomic_DNA"/>
</dbReference>
<dbReference type="EMBL" id="JBDFQZ010000014">
    <property type="protein sequence ID" value="KAK9667203.1"/>
    <property type="molecule type" value="Genomic_DNA"/>
</dbReference>
<protein>
    <recommendedName>
        <fullName evidence="5">Pentatricopeptide repeat-containing protein</fullName>
    </recommendedName>
</protein>
<dbReference type="InterPro" id="IPR046848">
    <property type="entry name" value="E_motif"/>
</dbReference>
<dbReference type="PANTHER" id="PTHR47926">
    <property type="entry name" value="PENTATRICOPEPTIDE REPEAT-CONTAINING PROTEIN"/>
    <property type="match status" value="1"/>
</dbReference>
<dbReference type="EMBL" id="JBDFQZ010000014">
    <property type="protein sequence ID" value="KAK9667210.1"/>
    <property type="molecule type" value="Genomic_DNA"/>
</dbReference>
<feature type="repeat" description="PPR" evidence="2">
    <location>
        <begin position="287"/>
        <end position="321"/>
    </location>
</feature>
<dbReference type="EMBL" id="JBDFQZ010000014">
    <property type="protein sequence ID" value="KAK9667197.1"/>
    <property type="molecule type" value="Genomic_DNA"/>
</dbReference>
<dbReference type="NCBIfam" id="TIGR00756">
    <property type="entry name" value="PPR"/>
    <property type="match status" value="3"/>
</dbReference>
<feature type="repeat" description="PPR" evidence="2">
    <location>
        <begin position="358"/>
        <end position="392"/>
    </location>
</feature>
<evidence type="ECO:0000256" key="1">
    <source>
        <dbReference type="ARBA" id="ARBA00022737"/>
    </source>
</evidence>
<dbReference type="Pfam" id="PF13041">
    <property type="entry name" value="PPR_2"/>
    <property type="match status" value="1"/>
</dbReference>
<dbReference type="PANTHER" id="PTHR47926:SF386">
    <property type="entry name" value="PENTATRICOPEPTIDE REPEAT-CONTAINING PROTEIN"/>
    <property type="match status" value="1"/>
</dbReference>
<keyword evidence="1" id="KW-0677">Repeat</keyword>
<dbReference type="InterPro" id="IPR046960">
    <property type="entry name" value="PPR_At4g14850-like_plant"/>
</dbReference>